<dbReference type="Gene3D" id="1.20.120.1630">
    <property type="match status" value="1"/>
</dbReference>
<evidence type="ECO:0000313" key="2">
    <source>
        <dbReference type="EMBL" id="RZO25914.1"/>
    </source>
</evidence>
<feature type="transmembrane region" description="Helical" evidence="1">
    <location>
        <begin position="64"/>
        <end position="82"/>
    </location>
</feature>
<keyword evidence="1" id="KW-1133">Transmembrane helix</keyword>
<name>A0A520MXH7_9GAMM</name>
<dbReference type="GO" id="GO:0016020">
    <property type="term" value="C:membrane"/>
    <property type="evidence" value="ECO:0007669"/>
    <property type="project" value="TreeGrafter"/>
</dbReference>
<dbReference type="Pfam" id="PF06966">
    <property type="entry name" value="DUF1295"/>
    <property type="match status" value="1"/>
</dbReference>
<feature type="transmembrane region" description="Helical" evidence="1">
    <location>
        <begin position="9"/>
        <end position="30"/>
    </location>
</feature>
<keyword evidence="1" id="KW-0812">Transmembrane</keyword>
<feature type="transmembrane region" description="Helical" evidence="1">
    <location>
        <begin position="109"/>
        <end position="130"/>
    </location>
</feature>
<dbReference type="PANTHER" id="PTHR32251:SF17">
    <property type="entry name" value="STEROID 5-ALPHA REDUCTASE C-TERMINAL DOMAIN-CONTAINING PROTEIN"/>
    <property type="match status" value="1"/>
</dbReference>
<feature type="transmembrane region" description="Helical" evidence="1">
    <location>
        <begin position="142"/>
        <end position="162"/>
    </location>
</feature>
<dbReference type="PANTHER" id="PTHR32251">
    <property type="entry name" value="3-OXO-5-ALPHA-STEROID 4-DEHYDROGENASE"/>
    <property type="match status" value="1"/>
</dbReference>
<evidence type="ECO:0000313" key="3">
    <source>
        <dbReference type="Proteomes" id="UP000315825"/>
    </source>
</evidence>
<evidence type="ECO:0000256" key="1">
    <source>
        <dbReference type="SAM" id="Phobius"/>
    </source>
</evidence>
<proteinExistence type="predicted"/>
<dbReference type="InterPro" id="IPR010721">
    <property type="entry name" value="UstE-like"/>
</dbReference>
<gene>
    <name evidence="2" type="ORF">EVA92_04155</name>
</gene>
<dbReference type="PROSITE" id="PS50244">
    <property type="entry name" value="S5A_REDUCTASE"/>
    <property type="match status" value="1"/>
</dbReference>
<feature type="transmembrane region" description="Helical" evidence="1">
    <location>
        <begin position="259"/>
        <end position="280"/>
    </location>
</feature>
<protein>
    <submittedName>
        <fullName evidence="2">DUF1295 domain-containing protein</fullName>
    </submittedName>
</protein>
<dbReference type="EMBL" id="SHBE01000008">
    <property type="protein sequence ID" value="RZO25914.1"/>
    <property type="molecule type" value="Genomic_DNA"/>
</dbReference>
<accession>A0A520MXH7</accession>
<sequence>MAVKLTQQLIYYFISALIILLSFFLGSLLIDQDTVVSPIGAVLIIFVIHWIMFIPSFIFQTEKFYDLTGSITYVCSMTYLLINQFKPNDSSITGFPGQWHLDISSPVPMIAYLCVMIWTLRLGIFLFMRVMKDGEDKRFRKILPSLSNLFMAWNLSATWVVIQTLPAMVVLSGNLSEPTGPWFLPSVLLGLALWVYGFSFEVIADNQKTKFKKDLSNEGKFIKEGLWSKSRHPNYFGEIVLWLGLSIICLPYMSGFQYIALISPVFAFLLIYYVSGVSMLEDKANKKWGNDPEYQKYKKETPIFIPKL</sequence>
<organism evidence="2 3">
    <name type="scientific">SAR86 cluster bacterium</name>
    <dbReference type="NCBI Taxonomy" id="2030880"/>
    <lineage>
        <taxon>Bacteria</taxon>
        <taxon>Pseudomonadati</taxon>
        <taxon>Pseudomonadota</taxon>
        <taxon>Gammaproteobacteria</taxon>
        <taxon>SAR86 cluster</taxon>
    </lineage>
</organism>
<dbReference type="AlphaFoldDB" id="A0A520MXH7"/>
<reference evidence="2 3" key="1">
    <citation type="submission" date="2019-02" db="EMBL/GenBank/DDBJ databases">
        <title>Prokaryotic population dynamics and viral predation in marine succession experiment using metagenomics: the confinement effect.</title>
        <authorList>
            <person name="Haro-Moreno J.M."/>
            <person name="Rodriguez-Valera F."/>
            <person name="Lopez-Perez M."/>
        </authorList>
    </citation>
    <scope>NUCLEOTIDE SEQUENCE [LARGE SCALE GENOMIC DNA]</scope>
    <source>
        <strain evidence="2">MED-G159</strain>
    </source>
</reference>
<comment type="caution">
    <text evidence="2">The sequence shown here is derived from an EMBL/GenBank/DDBJ whole genome shotgun (WGS) entry which is preliminary data.</text>
</comment>
<feature type="transmembrane region" description="Helical" evidence="1">
    <location>
        <begin position="36"/>
        <end position="57"/>
    </location>
</feature>
<feature type="transmembrane region" description="Helical" evidence="1">
    <location>
        <begin position="182"/>
        <end position="203"/>
    </location>
</feature>
<feature type="transmembrane region" description="Helical" evidence="1">
    <location>
        <begin position="235"/>
        <end position="253"/>
    </location>
</feature>
<dbReference type="Proteomes" id="UP000315825">
    <property type="component" value="Unassembled WGS sequence"/>
</dbReference>
<keyword evidence="1" id="KW-0472">Membrane</keyword>